<keyword evidence="1" id="KW-0560">Oxidoreductase</keyword>
<dbReference type="SMART" id="SM00829">
    <property type="entry name" value="PKS_ER"/>
    <property type="match status" value="1"/>
</dbReference>
<evidence type="ECO:0000256" key="1">
    <source>
        <dbReference type="ARBA" id="ARBA00023002"/>
    </source>
</evidence>
<dbReference type="EMBL" id="FZOD01000033">
    <property type="protein sequence ID" value="SNT30583.1"/>
    <property type="molecule type" value="Genomic_DNA"/>
</dbReference>
<gene>
    <name evidence="3" type="ORF">SAMN05216276_103367</name>
</gene>
<dbReference type="GO" id="GO:0008270">
    <property type="term" value="F:zinc ion binding"/>
    <property type="evidence" value="ECO:0007669"/>
    <property type="project" value="InterPro"/>
</dbReference>
<evidence type="ECO:0000259" key="2">
    <source>
        <dbReference type="SMART" id="SM00829"/>
    </source>
</evidence>
<dbReference type="Gene3D" id="3.40.50.720">
    <property type="entry name" value="NAD(P)-binding Rossmann-like Domain"/>
    <property type="match status" value="1"/>
</dbReference>
<evidence type="ECO:0000313" key="3">
    <source>
        <dbReference type="EMBL" id="SNT30583.1"/>
    </source>
</evidence>
<dbReference type="InterPro" id="IPR011032">
    <property type="entry name" value="GroES-like_sf"/>
</dbReference>
<dbReference type="Gene3D" id="3.90.180.10">
    <property type="entry name" value="Medium-chain alcohol dehydrogenases, catalytic domain"/>
    <property type="match status" value="1"/>
</dbReference>
<dbReference type="PROSITE" id="PS01162">
    <property type="entry name" value="QOR_ZETA_CRYSTAL"/>
    <property type="match status" value="1"/>
</dbReference>
<sequence length="319" mass="33578">MLVVMTTTTMRAISQDILGGPEVLKEIEVERPTPGPTEVLVRVRAAGVNPTDWKHRATGGMLGRPPFVLGWDVSGVVESVGIGTALYKPGDEVFGMLRYPYGHGAFAEYVTAPARTFARKPGKIDHVQAAALPLAALTAWQALVDIAGVKAGQRVLVHAAAGGVGHLAVQMAKARGAHVIGTASSAKHEFLRGLGADELIDYRSVDFAEVVGDVDVVIDTMGGDYGPRSLRTLREGGVIVSLVLSNMTEGLDAQAEELGIRAESMLVEPDYAGMKAIAALVETGGLRAEIDTVLPLEEAAKAHERGETGRTTGKIVLTV</sequence>
<dbReference type="Proteomes" id="UP000198282">
    <property type="component" value="Unassembled WGS sequence"/>
</dbReference>
<dbReference type="SUPFAM" id="SSF51735">
    <property type="entry name" value="NAD(P)-binding Rossmann-fold domains"/>
    <property type="match status" value="1"/>
</dbReference>
<organism evidence="3 4">
    <name type="scientific">Streptosporangium subroseum</name>
    <dbReference type="NCBI Taxonomy" id="106412"/>
    <lineage>
        <taxon>Bacteria</taxon>
        <taxon>Bacillati</taxon>
        <taxon>Actinomycetota</taxon>
        <taxon>Actinomycetes</taxon>
        <taxon>Streptosporangiales</taxon>
        <taxon>Streptosporangiaceae</taxon>
        <taxon>Streptosporangium</taxon>
    </lineage>
</organism>
<protein>
    <submittedName>
        <fullName evidence="3">NADPH:quinone reductase</fullName>
    </submittedName>
</protein>
<dbReference type="InterPro" id="IPR013154">
    <property type="entry name" value="ADH-like_N"/>
</dbReference>
<evidence type="ECO:0000313" key="4">
    <source>
        <dbReference type="Proteomes" id="UP000198282"/>
    </source>
</evidence>
<dbReference type="PANTHER" id="PTHR11695">
    <property type="entry name" value="ALCOHOL DEHYDROGENASE RELATED"/>
    <property type="match status" value="1"/>
</dbReference>
<feature type="domain" description="Enoyl reductase (ER)" evidence="2">
    <location>
        <begin position="19"/>
        <end position="317"/>
    </location>
</feature>
<dbReference type="GO" id="GO:0016491">
    <property type="term" value="F:oxidoreductase activity"/>
    <property type="evidence" value="ECO:0007669"/>
    <property type="project" value="UniProtKB-KW"/>
</dbReference>
<reference evidence="3 4" key="1">
    <citation type="submission" date="2017-06" db="EMBL/GenBank/DDBJ databases">
        <authorList>
            <person name="Kim H.J."/>
            <person name="Triplett B.A."/>
        </authorList>
    </citation>
    <scope>NUCLEOTIDE SEQUENCE [LARGE SCALE GENOMIC DNA]</scope>
    <source>
        <strain evidence="3 4">CGMCC 4.2132</strain>
    </source>
</reference>
<keyword evidence="4" id="KW-1185">Reference proteome</keyword>
<name>A0A239LL91_9ACTN</name>
<proteinExistence type="predicted"/>
<dbReference type="InterPro" id="IPR050700">
    <property type="entry name" value="YIM1/Zinc_Alcohol_DH_Fams"/>
</dbReference>
<dbReference type="Pfam" id="PF08240">
    <property type="entry name" value="ADH_N"/>
    <property type="match status" value="1"/>
</dbReference>
<dbReference type="PANTHER" id="PTHR11695:SF294">
    <property type="entry name" value="RETICULON-4-INTERACTING PROTEIN 1, MITOCHONDRIAL"/>
    <property type="match status" value="1"/>
</dbReference>
<dbReference type="InterPro" id="IPR002364">
    <property type="entry name" value="Quin_OxRdtase/zeta-crystal_CS"/>
</dbReference>
<dbReference type="SUPFAM" id="SSF50129">
    <property type="entry name" value="GroES-like"/>
    <property type="match status" value="1"/>
</dbReference>
<dbReference type="InterPro" id="IPR036291">
    <property type="entry name" value="NAD(P)-bd_dom_sf"/>
</dbReference>
<dbReference type="InterPro" id="IPR020843">
    <property type="entry name" value="ER"/>
</dbReference>
<dbReference type="CDD" id="cd05289">
    <property type="entry name" value="MDR_like_2"/>
    <property type="match status" value="1"/>
</dbReference>
<dbReference type="Pfam" id="PF13602">
    <property type="entry name" value="ADH_zinc_N_2"/>
    <property type="match status" value="1"/>
</dbReference>
<dbReference type="AlphaFoldDB" id="A0A239LL91"/>
<accession>A0A239LL91</accession>